<feature type="domain" description="VOC" evidence="1">
    <location>
        <begin position="2"/>
        <end position="118"/>
    </location>
</feature>
<dbReference type="RefSeq" id="WP_119533782.1">
    <property type="nucleotide sequence ID" value="NZ_QXTF01000004.1"/>
</dbReference>
<evidence type="ECO:0000259" key="1">
    <source>
        <dbReference type="PROSITE" id="PS51819"/>
    </source>
</evidence>
<comment type="caution">
    <text evidence="2">The sequence shown here is derived from an EMBL/GenBank/DDBJ whole genome shotgun (WGS) entry which is preliminary data.</text>
</comment>
<organism evidence="2 3">
    <name type="scientific">Sphingomonas edaphi</name>
    <dbReference type="NCBI Taxonomy" id="2315689"/>
    <lineage>
        <taxon>Bacteria</taxon>
        <taxon>Pseudomonadati</taxon>
        <taxon>Pseudomonadota</taxon>
        <taxon>Alphaproteobacteria</taxon>
        <taxon>Sphingomonadales</taxon>
        <taxon>Sphingomonadaceae</taxon>
        <taxon>Sphingomonas</taxon>
    </lineage>
</organism>
<dbReference type="InterPro" id="IPR029068">
    <property type="entry name" value="Glyas_Bleomycin-R_OHBP_Dase"/>
</dbReference>
<dbReference type="Proteomes" id="UP000285023">
    <property type="component" value="Unassembled WGS sequence"/>
</dbReference>
<proteinExistence type="predicted"/>
<sequence>MKIDHLTLLVSSFANSNPYYETLLPLLGFAKKRNHVWTDGQGFFFQFRESQPGLPGYERYGAGMNHLGFSAPDVETVHSVKRTMADAGFVTPEVQTIGPITALFMKDPDGIRFEVSYTPPGFDPVD</sequence>
<dbReference type="Gene3D" id="3.10.180.10">
    <property type="entry name" value="2,3-Dihydroxybiphenyl 1,2-Dioxygenase, domain 1"/>
    <property type="match status" value="1"/>
</dbReference>
<gene>
    <name evidence="2" type="ORF">D3M59_11295</name>
</gene>
<evidence type="ECO:0000313" key="2">
    <source>
        <dbReference type="EMBL" id="RIX27127.1"/>
    </source>
</evidence>
<dbReference type="SUPFAM" id="SSF54593">
    <property type="entry name" value="Glyoxalase/Bleomycin resistance protein/Dihydroxybiphenyl dioxygenase"/>
    <property type="match status" value="1"/>
</dbReference>
<protein>
    <submittedName>
        <fullName evidence="2">VOC family protein</fullName>
    </submittedName>
</protein>
<dbReference type="AlphaFoldDB" id="A0A418PYJ6"/>
<dbReference type="PROSITE" id="PS51819">
    <property type="entry name" value="VOC"/>
    <property type="match status" value="1"/>
</dbReference>
<reference evidence="2 3" key="1">
    <citation type="submission" date="2018-09" db="EMBL/GenBank/DDBJ databases">
        <title>Sphingomonas sp. DAC4.</title>
        <authorList>
            <person name="Seo T."/>
        </authorList>
    </citation>
    <scope>NUCLEOTIDE SEQUENCE [LARGE SCALE GENOMIC DNA]</scope>
    <source>
        <strain evidence="2 3">DAC4</strain>
    </source>
</reference>
<dbReference type="InterPro" id="IPR004360">
    <property type="entry name" value="Glyas_Fos-R_dOase_dom"/>
</dbReference>
<accession>A0A418PYJ6</accession>
<dbReference type="Pfam" id="PF00903">
    <property type="entry name" value="Glyoxalase"/>
    <property type="match status" value="1"/>
</dbReference>
<dbReference type="OrthoDB" id="4725692at2"/>
<dbReference type="InterPro" id="IPR037523">
    <property type="entry name" value="VOC_core"/>
</dbReference>
<dbReference type="EMBL" id="QXTF01000004">
    <property type="protein sequence ID" value="RIX27127.1"/>
    <property type="molecule type" value="Genomic_DNA"/>
</dbReference>
<keyword evidence="3" id="KW-1185">Reference proteome</keyword>
<evidence type="ECO:0000313" key="3">
    <source>
        <dbReference type="Proteomes" id="UP000285023"/>
    </source>
</evidence>
<dbReference type="CDD" id="cd06587">
    <property type="entry name" value="VOC"/>
    <property type="match status" value="1"/>
</dbReference>
<name>A0A418PYJ6_9SPHN</name>